<accession>A0AAV5LYA4</accession>
<sequence length="77" mass="8608">MLELYSKIPTIVPPSFAVLVLLQQDDPPPQKLCKRVLVLCFSPLQISAARFLQAKNKLAPFESTVERERRGKSEGLG</sequence>
<comment type="caution">
    <text evidence="1">The sequence shown here is derived from an EMBL/GenBank/DDBJ whole genome shotgun (WGS) entry which is preliminary data.</text>
</comment>
<reference evidence="1 2" key="1">
    <citation type="journal article" date="2021" name="Commun. Biol.">
        <title>The genome of Shorea leprosula (Dipterocarpaceae) highlights the ecological relevance of drought in aseasonal tropical rainforests.</title>
        <authorList>
            <person name="Ng K.K.S."/>
            <person name="Kobayashi M.J."/>
            <person name="Fawcett J.A."/>
            <person name="Hatakeyama M."/>
            <person name="Paape T."/>
            <person name="Ng C.H."/>
            <person name="Ang C.C."/>
            <person name="Tnah L.H."/>
            <person name="Lee C.T."/>
            <person name="Nishiyama T."/>
            <person name="Sese J."/>
            <person name="O'Brien M.J."/>
            <person name="Copetti D."/>
            <person name="Mohd Noor M.I."/>
            <person name="Ong R.C."/>
            <person name="Putra M."/>
            <person name="Sireger I.Z."/>
            <person name="Indrioko S."/>
            <person name="Kosugi Y."/>
            <person name="Izuno A."/>
            <person name="Isagi Y."/>
            <person name="Lee S.L."/>
            <person name="Shimizu K.K."/>
        </authorList>
    </citation>
    <scope>NUCLEOTIDE SEQUENCE [LARGE SCALE GENOMIC DNA]</scope>
    <source>
        <strain evidence="1">214</strain>
    </source>
</reference>
<keyword evidence="2" id="KW-1185">Reference proteome</keyword>
<name>A0AAV5LYA4_9ROSI</name>
<evidence type="ECO:0000313" key="1">
    <source>
        <dbReference type="EMBL" id="GKV42406.1"/>
    </source>
</evidence>
<dbReference type="Proteomes" id="UP001054252">
    <property type="component" value="Unassembled WGS sequence"/>
</dbReference>
<organism evidence="1 2">
    <name type="scientific">Rubroshorea leprosula</name>
    <dbReference type="NCBI Taxonomy" id="152421"/>
    <lineage>
        <taxon>Eukaryota</taxon>
        <taxon>Viridiplantae</taxon>
        <taxon>Streptophyta</taxon>
        <taxon>Embryophyta</taxon>
        <taxon>Tracheophyta</taxon>
        <taxon>Spermatophyta</taxon>
        <taxon>Magnoliopsida</taxon>
        <taxon>eudicotyledons</taxon>
        <taxon>Gunneridae</taxon>
        <taxon>Pentapetalae</taxon>
        <taxon>rosids</taxon>
        <taxon>malvids</taxon>
        <taxon>Malvales</taxon>
        <taxon>Dipterocarpaceae</taxon>
        <taxon>Rubroshorea</taxon>
    </lineage>
</organism>
<dbReference type="EMBL" id="BPVZ01000158">
    <property type="protein sequence ID" value="GKV42406.1"/>
    <property type="molecule type" value="Genomic_DNA"/>
</dbReference>
<gene>
    <name evidence="1" type="ORF">SLEP1_g49814</name>
</gene>
<dbReference type="AlphaFoldDB" id="A0AAV5LYA4"/>
<evidence type="ECO:0000313" key="2">
    <source>
        <dbReference type="Proteomes" id="UP001054252"/>
    </source>
</evidence>
<proteinExistence type="predicted"/>
<protein>
    <submittedName>
        <fullName evidence="1">Uncharacterized protein</fullName>
    </submittedName>
</protein>